<dbReference type="AlphaFoldDB" id="B4VT52"/>
<dbReference type="HOGENOM" id="CLU_2648257_0_0_3"/>
<gene>
    <name evidence="1" type="ORF">MC7420_810</name>
</gene>
<reference evidence="1 2" key="1">
    <citation type="submission" date="2008-07" db="EMBL/GenBank/DDBJ databases">
        <authorList>
            <person name="Tandeau de Marsac N."/>
            <person name="Ferriera S."/>
            <person name="Johnson J."/>
            <person name="Kravitz S."/>
            <person name="Beeson K."/>
            <person name="Sutton G."/>
            <person name="Rogers Y.-H."/>
            <person name="Friedman R."/>
            <person name="Frazier M."/>
            <person name="Venter J.C."/>
        </authorList>
    </citation>
    <scope>NUCLEOTIDE SEQUENCE [LARGE SCALE GENOMIC DNA]</scope>
    <source>
        <strain evidence="1 2">PCC 7420</strain>
    </source>
</reference>
<sequence>MIANVGREILTKKRFSGKDKKLGVSSPCFPALLCLPSARANLSPWCPQLEQLATMVSIFLDLRENKPLFVNYYTVT</sequence>
<dbReference type="EMBL" id="DS989851">
    <property type="protein sequence ID" value="EDX74936.1"/>
    <property type="molecule type" value="Genomic_DNA"/>
</dbReference>
<keyword evidence="2" id="KW-1185">Reference proteome</keyword>
<name>B4VT52_9CYAN</name>
<dbReference type="STRING" id="118168.MC7420_810"/>
<dbReference type="Proteomes" id="UP000003835">
    <property type="component" value="Unassembled WGS sequence"/>
</dbReference>
<protein>
    <submittedName>
        <fullName evidence="1">Uncharacterized protein</fullName>
    </submittedName>
</protein>
<evidence type="ECO:0000313" key="2">
    <source>
        <dbReference type="Proteomes" id="UP000003835"/>
    </source>
</evidence>
<proteinExistence type="predicted"/>
<evidence type="ECO:0000313" key="1">
    <source>
        <dbReference type="EMBL" id="EDX74936.1"/>
    </source>
</evidence>
<organism evidence="1 2">
    <name type="scientific">Coleofasciculus chthonoplastes PCC 7420</name>
    <dbReference type="NCBI Taxonomy" id="118168"/>
    <lineage>
        <taxon>Bacteria</taxon>
        <taxon>Bacillati</taxon>
        <taxon>Cyanobacteriota</taxon>
        <taxon>Cyanophyceae</taxon>
        <taxon>Coleofasciculales</taxon>
        <taxon>Coleofasciculaceae</taxon>
        <taxon>Coleofasciculus</taxon>
    </lineage>
</organism>
<accession>B4VT52</accession>